<protein>
    <submittedName>
        <fullName evidence="4">Dinuclear metal center protein</fullName>
    </submittedName>
</protein>
<keyword evidence="2 3" id="KW-0479">Metal-binding</keyword>
<feature type="binding site" evidence="3">
    <location>
        <position position="215"/>
    </location>
    <ligand>
        <name>a divalent metal cation</name>
        <dbReference type="ChEBI" id="CHEBI:60240"/>
        <label>2</label>
    </ligand>
</feature>
<dbReference type="NCBIfam" id="TIGR00486">
    <property type="entry name" value="YbgI_SA1388"/>
    <property type="match status" value="1"/>
</dbReference>
<keyword evidence="5" id="KW-1185">Reference proteome</keyword>
<comment type="caution">
    <text evidence="4">The sequence shown here is derived from an EMBL/GenBank/DDBJ whole genome shotgun (WGS) entry which is preliminary data.</text>
</comment>
<dbReference type="PANTHER" id="PTHR13799:SF14">
    <property type="entry name" value="GTP CYCLOHYDROLASE 1 TYPE 2 HOMOLOG"/>
    <property type="match status" value="1"/>
</dbReference>
<feature type="binding site" evidence="3">
    <location>
        <position position="211"/>
    </location>
    <ligand>
        <name>a divalent metal cation</name>
        <dbReference type="ChEBI" id="CHEBI:60240"/>
        <label>1</label>
    </ligand>
</feature>
<dbReference type="Pfam" id="PF01784">
    <property type="entry name" value="DUF34_NIF3"/>
    <property type="match status" value="1"/>
</dbReference>
<sequence length="243" mass="27461">MNAFEIEEYLNGILKPWNFEDFCFNGIQIEGSRNVKRVALGVSFNLAFIEKAIGWSADMLLVHHGIFGKDFFKLRGYLKKRVEKVLENGLTLMGYHLPLDAHPECGNNALIAKALGLEIEEPFDVGYIGGYNTPIETSTFLDRLSKLLNRKDLLSYVNRPTVQKVCVISGGGASDIIKLEGKVDTFITGEVKEHIRDLSREMQINFINAGHYATETFGVKEIGKLLEEKFGLETRFFDIYNEV</sequence>
<evidence type="ECO:0000313" key="4">
    <source>
        <dbReference type="EMBL" id="OAA28367.1"/>
    </source>
</evidence>
<dbReference type="OrthoDB" id="9792792at2"/>
<dbReference type="AlphaFoldDB" id="A0A176JXF7"/>
<dbReference type="Proteomes" id="UP000077339">
    <property type="component" value="Unassembled WGS sequence"/>
</dbReference>
<name>A0A176JXF7_9BACT</name>
<dbReference type="GO" id="GO:0046872">
    <property type="term" value="F:metal ion binding"/>
    <property type="evidence" value="ECO:0007669"/>
    <property type="project" value="UniProtKB-KW"/>
</dbReference>
<reference evidence="4 5" key="1">
    <citation type="submission" date="2014-02" db="EMBL/GenBank/DDBJ databases">
        <title>Kosmotoga genome sequencing.</title>
        <authorList>
            <person name="Pollo S.M."/>
            <person name="Charchuk R."/>
            <person name="Nesbo C.L."/>
        </authorList>
    </citation>
    <scope>NUCLEOTIDE SEQUENCE [LARGE SCALE GENOMIC DNA]</scope>
    <source>
        <strain evidence="4 5">S304</strain>
    </source>
</reference>
<feature type="binding site" evidence="3">
    <location>
        <position position="100"/>
    </location>
    <ligand>
        <name>a divalent metal cation</name>
        <dbReference type="ChEBI" id="CHEBI:60240"/>
        <label>1</label>
    </ligand>
</feature>
<accession>A0A176JXF7</accession>
<gene>
    <name evidence="4" type="ORF">AT15_04645</name>
</gene>
<dbReference type="SUPFAM" id="SSF102705">
    <property type="entry name" value="NIF3 (NGG1p interacting factor 3)-like"/>
    <property type="match status" value="1"/>
</dbReference>
<dbReference type="Gene3D" id="3.40.1390.30">
    <property type="entry name" value="NIF3 (NGG1p interacting factor 3)-like"/>
    <property type="match status" value="2"/>
</dbReference>
<evidence type="ECO:0000256" key="1">
    <source>
        <dbReference type="ARBA" id="ARBA00006964"/>
    </source>
</evidence>
<feature type="binding site" evidence="3">
    <location>
        <position position="63"/>
    </location>
    <ligand>
        <name>a divalent metal cation</name>
        <dbReference type="ChEBI" id="CHEBI:60240"/>
        <label>1</label>
    </ligand>
</feature>
<dbReference type="RefSeq" id="WP_068348692.1">
    <property type="nucleotide sequence ID" value="NZ_JFHK01000023.1"/>
</dbReference>
<comment type="similarity">
    <text evidence="1">Belongs to the GTP cyclohydrolase I type 2/NIF3 family.</text>
</comment>
<dbReference type="InterPro" id="IPR002678">
    <property type="entry name" value="DUF34/NIF3"/>
</dbReference>
<proteinExistence type="inferred from homology"/>
<dbReference type="STRING" id="1453497.AT15_04645"/>
<feature type="binding site" evidence="3">
    <location>
        <position position="64"/>
    </location>
    <ligand>
        <name>a divalent metal cation</name>
        <dbReference type="ChEBI" id="CHEBI:60240"/>
        <label>2</label>
    </ligand>
</feature>
<evidence type="ECO:0000256" key="3">
    <source>
        <dbReference type="PIRSR" id="PIRSR602678-1"/>
    </source>
</evidence>
<dbReference type="GO" id="GO:0005737">
    <property type="term" value="C:cytoplasm"/>
    <property type="evidence" value="ECO:0007669"/>
    <property type="project" value="TreeGrafter"/>
</dbReference>
<organism evidence="4 5">
    <name type="scientific">Kosmotoga arenicorallina S304</name>
    <dbReference type="NCBI Taxonomy" id="1453497"/>
    <lineage>
        <taxon>Bacteria</taxon>
        <taxon>Thermotogati</taxon>
        <taxon>Thermotogota</taxon>
        <taxon>Thermotogae</taxon>
        <taxon>Kosmotogales</taxon>
        <taxon>Kosmotogaceae</taxon>
        <taxon>Kosmotoga</taxon>
    </lineage>
</organism>
<dbReference type="PANTHER" id="PTHR13799">
    <property type="entry name" value="NGG1 INTERACTING FACTOR 3"/>
    <property type="match status" value="1"/>
</dbReference>
<evidence type="ECO:0000256" key="2">
    <source>
        <dbReference type="ARBA" id="ARBA00022723"/>
    </source>
</evidence>
<evidence type="ECO:0000313" key="5">
    <source>
        <dbReference type="Proteomes" id="UP000077339"/>
    </source>
</evidence>
<dbReference type="InterPro" id="IPR036069">
    <property type="entry name" value="DUF34/NIF3_sf"/>
</dbReference>
<dbReference type="PATRIC" id="fig|1453497.3.peg.923"/>
<dbReference type="EMBL" id="JFHK01000023">
    <property type="protein sequence ID" value="OAA28367.1"/>
    <property type="molecule type" value="Genomic_DNA"/>
</dbReference>